<accession>A0AAD0PW74</accession>
<keyword evidence="1" id="KW-0614">Plasmid</keyword>
<organism evidence="1 2">
    <name type="scientific">Pseudomonas amygdali pv. lachrymans str. M301315</name>
    <dbReference type="NCBI Taxonomy" id="629260"/>
    <lineage>
        <taxon>Bacteria</taxon>
        <taxon>Pseudomonadati</taxon>
        <taxon>Pseudomonadota</taxon>
        <taxon>Gammaproteobacteria</taxon>
        <taxon>Pseudomonadales</taxon>
        <taxon>Pseudomonadaceae</taxon>
        <taxon>Pseudomonas</taxon>
        <taxon>Pseudomonas amygdali</taxon>
    </lineage>
</organism>
<dbReference type="AlphaFoldDB" id="A0AAD0PW74"/>
<geneLocation type="plasmid" evidence="2">
    <name>pmppla107</name>
</geneLocation>
<sequence length="110" mass="12797">MNIYAGIYIELKEALDPEVALPAPISQHVYTHWEHPRNWLINYEIKDARGDDIIDHCVPIARKIDLSLLDEQRAALRADPRVKLVLDFLQNTHGEEFATLEFGIFVWDEE</sequence>
<dbReference type="GeneID" id="39474627"/>
<name>A0AAD0PW74_PSEAV</name>
<proteinExistence type="predicted"/>
<gene>
    <name evidence="1" type="ORF">PLA107_032175</name>
</gene>
<dbReference type="Proteomes" id="UP000006426">
    <property type="component" value="Plasmid pmppla107"/>
</dbReference>
<evidence type="ECO:0000313" key="1">
    <source>
        <dbReference type="EMBL" id="AXH59884.1"/>
    </source>
</evidence>
<dbReference type="EMBL" id="CP031226">
    <property type="protein sequence ID" value="AXH59884.1"/>
    <property type="molecule type" value="Genomic_DNA"/>
</dbReference>
<protein>
    <submittedName>
        <fullName evidence="1">Uncharacterized protein</fullName>
    </submittedName>
</protein>
<dbReference type="RefSeq" id="WP_005741814.1">
    <property type="nucleotide sequence ID" value="NZ_CP031226.1"/>
</dbReference>
<evidence type="ECO:0000313" key="2">
    <source>
        <dbReference type="Proteomes" id="UP000006426"/>
    </source>
</evidence>
<reference evidence="1 2" key="1">
    <citation type="journal article" date="2011" name="PLoS Pathog.">
        <title>Dynamic evolution of pathogenicity revealed by sequencing and comparative genomics of 19 Pseudomonas syringae isolates.</title>
        <authorList>
            <person name="Baltrus D.A."/>
            <person name="Nishimura M.T."/>
            <person name="Romanchuk A."/>
            <person name="Chang J.H."/>
            <person name="Mukhtar M.S."/>
            <person name="Cherkis K."/>
            <person name="Roach J."/>
            <person name="Grant S.R."/>
            <person name="Jones C.D."/>
            <person name="Dangl J.L."/>
        </authorList>
    </citation>
    <scope>NUCLEOTIDE SEQUENCE [LARGE SCALE GENOMIC DNA]</scope>
    <source>
        <strain evidence="1 2">M301315</strain>
    </source>
</reference>